<dbReference type="Proteomes" id="UP000036890">
    <property type="component" value="Unassembled WGS sequence"/>
</dbReference>
<accession>A0A0L8ABJ2</accession>
<sequence>MKIFLYGNGVMPVDCSNAAEIYGLTKEGEAPMGHFIHIVQVFVPIEPGDERHGRSSCFGAAGGDGWHTRTEPVKASRVGIRKLPGKDVAKHALEMISKHLRIKPRCGLQSS</sequence>
<organism evidence="1 2">
    <name type="scientific">Stenotrophomonas geniculata N1</name>
    <dbReference type="NCBI Taxonomy" id="1167641"/>
    <lineage>
        <taxon>Bacteria</taxon>
        <taxon>Pseudomonadati</taxon>
        <taxon>Pseudomonadota</taxon>
        <taxon>Gammaproteobacteria</taxon>
        <taxon>Lysobacterales</taxon>
        <taxon>Lysobacteraceae</taxon>
        <taxon>Stenotrophomonas</taxon>
    </lineage>
</organism>
<gene>
    <name evidence="1" type="ORF">W7K_07900</name>
</gene>
<reference evidence="1 2" key="1">
    <citation type="journal article" date="2012" name="J. Bacteriol.">
        <title>Genome sequence of a novel nicotine-degrading strain, Pseudomonas geniculata N1.</title>
        <authorList>
            <person name="Tang H."/>
            <person name="Yu H."/>
            <person name="Tai C."/>
            <person name="Huang K."/>
            <person name="Liu Y."/>
            <person name="Wang L."/>
            <person name="Yao Y."/>
            <person name="Wu G."/>
            <person name="Xu P."/>
        </authorList>
    </citation>
    <scope>NUCLEOTIDE SEQUENCE [LARGE SCALE GENOMIC DNA]</scope>
    <source>
        <strain evidence="1 2">N1</strain>
    </source>
</reference>
<name>A0A0L8ABJ2_9GAMM</name>
<dbReference type="AlphaFoldDB" id="A0A0L8ABJ2"/>
<proteinExistence type="predicted"/>
<evidence type="ECO:0000313" key="1">
    <source>
        <dbReference type="EMBL" id="KOE99747.1"/>
    </source>
</evidence>
<evidence type="ECO:0000313" key="2">
    <source>
        <dbReference type="Proteomes" id="UP000036890"/>
    </source>
</evidence>
<dbReference type="EMBL" id="AJLO02000016">
    <property type="protein sequence ID" value="KOE99747.1"/>
    <property type="molecule type" value="Genomic_DNA"/>
</dbReference>
<protein>
    <submittedName>
        <fullName evidence="1">Uncharacterized protein</fullName>
    </submittedName>
</protein>
<comment type="caution">
    <text evidence="1">The sequence shown here is derived from an EMBL/GenBank/DDBJ whole genome shotgun (WGS) entry which is preliminary data.</text>
</comment>